<feature type="chain" id="PRO_5045176979" evidence="2">
    <location>
        <begin position="25"/>
        <end position="324"/>
    </location>
</feature>
<comment type="caution">
    <text evidence="3">The sequence shown here is derived from an EMBL/GenBank/DDBJ whole genome shotgun (WGS) entry which is preliminary data.</text>
</comment>
<sequence length="324" mass="33339">MFKLLKWIVAGAATFCAIPGNGFAQGLNSSPPMIMVVPAPAGSAPDIVARLLGDELQHRLGQPLIIENKPGAGGIIAVMGAKSAANRANTLLFVHAAVATVTPLTYRAARFDLATDFEPVATVAETPMLFVANQGKGPKTLADAIAQAKASPDALALGSTARGSIPHLAGVLLGQMTGAQFNSVAMNSSGQALQAVVGGDTVMSVDGVAPLLPMVRSGRLRALAVTSKKALPGLEGLPLANETVPGLEMTGWFMLLASKGTPEPRLQQINAAVNAALKSPELIQKLQATANYPVGGSIADARRFLESEKKKWAAGVQQAGLKAE</sequence>
<reference evidence="3 4" key="1">
    <citation type="submission" date="2024-03" db="EMBL/GenBank/DDBJ databases">
        <title>Novel species of the genus Variovorax.</title>
        <authorList>
            <person name="Liu Q."/>
            <person name="Xin Y.-H."/>
        </authorList>
    </citation>
    <scope>NUCLEOTIDE SEQUENCE [LARGE SCALE GENOMIC DNA]</scope>
    <source>
        <strain evidence="3 4">KACC 18899</strain>
    </source>
</reference>
<dbReference type="SUPFAM" id="SSF53850">
    <property type="entry name" value="Periplasmic binding protein-like II"/>
    <property type="match status" value="1"/>
</dbReference>
<dbReference type="RefSeq" id="WP_340355816.1">
    <property type="nucleotide sequence ID" value="NZ_JBBKZU010000002.1"/>
</dbReference>
<gene>
    <name evidence="3" type="ORF">WKW77_05405</name>
</gene>
<evidence type="ECO:0000313" key="3">
    <source>
        <dbReference type="EMBL" id="MEJ8810496.1"/>
    </source>
</evidence>
<evidence type="ECO:0000256" key="1">
    <source>
        <dbReference type="ARBA" id="ARBA00006987"/>
    </source>
</evidence>
<dbReference type="InterPro" id="IPR005064">
    <property type="entry name" value="BUG"/>
</dbReference>
<dbReference type="PANTHER" id="PTHR42928:SF5">
    <property type="entry name" value="BLR1237 PROTEIN"/>
    <property type="match status" value="1"/>
</dbReference>
<name>A0ABU8VAZ3_9BURK</name>
<dbReference type="EMBL" id="JBBKZU010000002">
    <property type="protein sequence ID" value="MEJ8810496.1"/>
    <property type="molecule type" value="Genomic_DNA"/>
</dbReference>
<evidence type="ECO:0000313" key="4">
    <source>
        <dbReference type="Proteomes" id="UP001365846"/>
    </source>
</evidence>
<keyword evidence="2" id="KW-0732">Signal</keyword>
<dbReference type="InterPro" id="IPR042100">
    <property type="entry name" value="Bug_dom1"/>
</dbReference>
<evidence type="ECO:0000256" key="2">
    <source>
        <dbReference type="SAM" id="SignalP"/>
    </source>
</evidence>
<comment type="similarity">
    <text evidence="1">Belongs to the UPF0065 (bug) family.</text>
</comment>
<dbReference type="Gene3D" id="3.40.190.150">
    <property type="entry name" value="Bordetella uptake gene, domain 1"/>
    <property type="match status" value="1"/>
</dbReference>
<dbReference type="Gene3D" id="3.40.190.10">
    <property type="entry name" value="Periplasmic binding protein-like II"/>
    <property type="match status" value="1"/>
</dbReference>
<protein>
    <submittedName>
        <fullName evidence="3">Tripartite tricarboxylate transporter substrate binding protein</fullName>
    </submittedName>
</protein>
<keyword evidence="4" id="KW-1185">Reference proteome</keyword>
<dbReference type="Pfam" id="PF03401">
    <property type="entry name" value="TctC"/>
    <property type="match status" value="1"/>
</dbReference>
<feature type="signal peptide" evidence="2">
    <location>
        <begin position="1"/>
        <end position="24"/>
    </location>
</feature>
<proteinExistence type="inferred from homology"/>
<dbReference type="CDD" id="cd07012">
    <property type="entry name" value="PBP2_Bug_TTT"/>
    <property type="match status" value="1"/>
</dbReference>
<organism evidence="3 4">
    <name type="scientific">Variovorax ureilyticus</name>
    <dbReference type="NCBI Taxonomy" id="1836198"/>
    <lineage>
        <taxon>Bacteria</taxon>
        <taxon>Pseudomonadati</taxon>
        <taxon>Pseudomonadota</taxon>
        <taxon>Betaproteobacteria</taxon>
        <taxon>Burkholderiales</taxon>
        <taxon>Comamonadaceae</taxon>
        <taxon>Variovorax</taxon>
    </lineage>
</organism>
<dbReference type="PANTHER" id="PTHR42928">
    <property type="entry name" value="TRICARBOXYLATE-BINDING PROTEIN"/>
    <property type="match status" value="1"/>
</dbReference>
<dbReference type="PIRSF" id="PIRSF017082">
    <property type="entry name" value="YflP"/>
    <property type="match status" value="1"/>
</dbReference>
<dbReference type="Proteomes" id="UP001365846">
    <property type="component" value="Unassembled WGS sequence"/>
</dbReference>
<accession>A0ABU8VAZ3</accession>